<evidence type="ECO:0000256" key="4">
    <source>
        <dbReference type="ARBA" id="ARBA00012483"/>
    </source>
</evidence>
<dbReference type="UniPathway" id="UPA00143"/>
<organism evidence="10">
    <name type="scientific">Populus alba</name>
    <name type="common">White poplar</name>
    <dbReference type="NCBI Taxonomy" id="43335"/>
    <lineage>
        <taxon>Eukaryota</taxon>
        <taxon>Viridiplantae</taxon>
        <taxon>Streptophyta</taxon>
        <taxon>Embryophyta</taxon>
        <taxon>Tracheophyta</taxon>
        <taxon>Spermatophyta</taxon>
        <taxon>Magnoliopsida</taxon>
        <taxon>eudicotyledons</taxon>
        <taxon>Gunneridae</taxon>
        <taxon>Pentapetalae</taxon>
        <taxon>rosids</taxon>
        <taxon>fabids</taxon>
        <taxon>Malpighiales</taxon>
        <taxon>Salicaceae</taxon>
        <taxon>Saliceae</taxon>
        <taxon>Populus</taxon>
    </lineage>
</organism>
<dbReference type="PANTHER" id="PTHR23315">
    <property type="entry name" value="U BOX DOMAIN-CONTAINING"/>
    <property type="match status" value="1"/>
</dbReference>
<reference evidence="10" key="1">
    <citation type="submission" date="2018-10" db="EMBL/GenBank/DDBJ databases">
        <title>Population genomic analysis revealed the cold adaptation of white poplar.</title>
        <authorList>
            <person name="Liu Y.-J."/>
        </authorList>
    </citation>
    <scope>NUCLEOTIDE SEQUENCE [LARGE SCALE GENOMIC DNA]</scope>
    <source>
        <strain evidence="10">PAL-ZL1</strain>
    </source>
</reference>
<dbReference type="PANTHER" id="PTHR23315:SF276">
    <property type="entry name" value="U-BOX DOMAIN-CONTAINING PROTEIN 38"/>
    <property type="match status" value="1"/>
</dbReference>
<dbReference type="Gene3D" id="3.30.40.10">
    <property type="entry name" value="Zinc/RING finger domain, C3HC4 (zinc finger)"/>
    <property type="match status" value="1"/>
</dbReference>
<evidence type="ECO:0000259" key="9">
    <source>
        <dbReference type="PROSITE" id="PS51698"/>
    </source>
</evidence>
<proteinExistence type="predicted"/>
<evidence type="ECO:0000256" key="6">
    <source>
        <dbReference type="ARBA" id="ARBA00022737"/>
    </source>
</evidence>
<keyword evidence="6" id="KW-0677">Repeat</keyword>
<evidence type="ECO:0000256" key="3">
    <source>
        <dbReference type="ARBA" id="ARBA00004906"/>
    </source>
</evidence>
<evidence type="ECO:0000256" key="7">
    <source>
        <dbReference type="ARBA" id="ARBA00022786"/>
    </source>
</evidence>
<comment type="pathway">
    <text evidence="3">Protein modification; protein ubiquitination.</text>
</comment>
<dbReference type="SUPFAM" id="SSF57850">
    <property type="entry name" value="RING/U-box"/>
    <property type="match status" value="1"/>
</dbReference>
<gene>
    <name evidence="10" type="ORF">D5086_0000309670</name>
</gene>
<evidence type="ECO:0000256" key="5">
    <source>
        <dbReference type="ARBA" id="ARBA00022679"/>
    </source>
</evidence>
<dbReference type="SMART" id="SM00504">
    <property type="entry name" value="Ubox"/>
    <property type="match status" value="1"/>
</dbReference>
<feature type="region of interest" description="Disordered" evidence="8">
    <location>
        <begin position="232"/>
        <end position="254"/>
    </location>
</feature>
<dbReference type="FunFam" id="1.25.10.10:FF:000578">
    <property type="entry name" value="RING-type E3 ubiquitin transferase"/>
    <property type="match status" value="1"/>
</dbReference>
<dbReference type="GO" id="GO:0016567">
    <property type="term" value="P:protein ubiquitination"/>
    <property type="evidence" value="ECO:0007669"/>
    <property type="project" value="UniProtKB-UniPathway"/>
</dbReference>
<dbReference type="InterPro" id="IPR016024">
    <property type="entry name" value="ARM-type_fold"/>
</dbReference>
<comment type="catalytic activity">
    <reaction evidence="1">
        <text>S-ubiquitinyl-[E2 ubiquitin-conjugating enzyme]-L-cysteine + [acceptor protein]-L-lysine = [E2 ubiquitin-conjugating enzyme]-L-cysteine + N(6)-ubiquitinyl-[acceptor protein]-L-lysine.</text>
        <dbReference type="EC" id="2.3.2.27"/>
    </reaction>
</comment>
<dbReference type="GO" id="GO:0061630">
    <property type="term" value="F:ubiquitin protein ligase activity"/>
    <property type="evidence" value="ECO:0007669"/>
    <property type="project" value="UniProtKB-EC"/>
</dbReference>
<dbReference type="InterPro" id="IPR000225">
    <property type="entry name" value="Armadillo"/>
</dbReference>
<comment type="caution">
    <text evidence="10">The sequence shown here is derived from an EMBL/GenBank/DDBJ whole genome shotgun (WGS) entry which is preliminary data.</text>
</comment>
<dbReference type="Gene3D" id="1.25.10.10">
    <property type="entry name" value="Leucine-rich Repeat Variant"/>
    <property type="match status" value="1"/>
</dbReference>
<evidence type="ECO:0000256" key="2">
    <source>
        <dbReference type="ARBA" id="ARBA00003861"/>
    </source>
</evidence>
<comment type="function">
    <text evidence="2">Functions as an E3 ubiquitin ligase.</text>
</comment>
<protein>
    <recommendedName>
        <fullName evidence="4">RING-type E3 ubiquitin transferase</fullName>
        <ecNumber evidence="4">2.3.2.27</ecNumber>
    </recommendedName>
</protein>
<sequence>MPPTAASFLNPKHQESKTPSIFPPPPPQAMGGNGKRRWKISFYSRSKPTQTQQPPPKEFICPIYGSLMSDPVVVSSGQTFERVSVQVCRDLGFIPTLEDNILPDFTTVIPNLAIKSTILHWCDTSGIQHPRAPDYSSLEEIVRQKMKFSSSKSMHLNMSRPDIRVSERELLEGVAEKPPVLFSHAITELAHRVNHFYSSSSEEPVIVKTAATPAASPLTPLPLATRPACYSSTSSSSTSITESEDPTSNSSCSLEEDEIVEKLKSVDVRDQEEGVIWLRKITRTKVEIRVSLCTPRLLPALRALIASRHFVVKTNATASLVNLSLEKANKVKIVRSGFIPILIDVLKEGFSEAQEHAAGAFFSLALEDENRMAIGVLGALQPLMQALKAESERARHDSAMALYHLSLMQSNRVKLVKLGAVSMLLSMVNSGDLASRLLLVLCNLAACNEGRSAMLDSNAVAILVGILREGCGGHSEVIQESCVAALFALSHGSMRFKGLAKEARAEEVLREIEERGSKRAREKAKRILMVVMRGSEEEVEWEEEVDWEEVFLVESEVVGEACMVQTLPIFDNYKVCNYL</sequence>
<dbReference type="EMBL" id="RCHU01001198">
    <property type="protein sequence ID" value="TKR69027.1"/>
    <property type="molecule type" value="Genomic_DNA"/>
</dbReference>
<dbReference type="PROSITE" id="PS51698">
    <property type="entry name" value="U_BOX"/>
    <property type="match status" value="1"/>
</dbReference>
<dbReference type="Pfam" id="PF04564">
    <property type="entry name" value="U-box"/>
    <property type="match status" value="1"/>
</dbReference>
<accession>A0A4U5MI33</accession>
<dbReference type="InterPro" id="IPR011989">
    <property type="entry name" value="ARM-like"/>
</dbReference>
<dbReference type="InterPro" id="IPR003613">
    <property type="entry name" value="Ubox_domain"/>
</dbReference>
<evidence type="ECO:0000313" key="10">
    <source>
        <dbReference type="EMBL" id="TKR69027.1"/>
    </source>
</evidence>
<keyword evidence="7" id="KW-0833">Ubl conjugation pathway</keyword>
<dbReference type="InterPro" id="IPR013083">
    <property type="entry name" value="Znf_RING/FYVE/PHD"/>
</dbReference>
<evidence type="ECO:0000256" key="8">
    <source>
        <dbReference type="SAM" id="MobiDB-lite"/>
    </source>
</evidence>
<dbReference type="SMART" id="SM00185">
    <property type="entry name" value="ARM"/>
    <property type="match status" value="5"/>
</dbReference>
<keyword evidence="5" id="KW-0808">Transferase</keyword>
<dbReference type="SUPFAM" id="SSF48371">
    <property type="entry name" value="ARM repeat"/>
    <property type="match status" value="1"/>
</dbReference>
<dbReference type="EC" id="2.3.2.27" evidence="4"/>
<dbReference type="FunFam" id="3.30.40.10:FF:000565">
    <property type="entry name" value="RING-type E3 ubiquitin transferase"/>
    <property type="match status" value="1"/>
</dbReference>
<dbReference type="AlphaFoldDB" id="A0A4U5MI33"/>
<feature type="domain" description="U-box" evidence="9">
    <location>
        <begin position="54"/>
        <end position="128"/>
    </location>
</feature>
<evidence type="ECO:0000256" key="1">
    <source>
        <dbReference type="ARBA" id="ARBA00000900"/>
    </source>
</evidence>
<feature type="region of interest" description="Disordered" evidence="8">
    <location>
        <begin position="1"/>
        <end position="35"/>
    </location>
</feature>
<name>A0A4U5MI33_POPAL</name>
<feature type="compositionally biased region" description="Low complexity" evidence="8">
    <location>
        <begin position="232"/>
        <end position="241"/>
    </location>
</feature>